<name>A0A2T2PBA5_CORCC</name>
<feature type="region of interest" description="Disordered" evidence="5">
    <location>
        <begin position="38"/>
        <end position="68"/>
    </location>
</feature>
<dbReference type="Pfam" id="PF01363">
    <property type="entry name" value="FYVE"/>
    <property type="match status" value="1"/>
</dbReference>
<proteinExistence type="predicted"/>
<dbReference type="Proteomes" id="UP000240883">
    <property type="component" value="Unassembled WGS sequence"/>
</dbReference>
<reference evidence="7 8" key="1">
    <citation type="journal article" date="2018" name="Front. Microbiol.">
        <title>Genome-Wide Analysis of Corynespora cassiicola Leaf Fall Disease Putative Effectors.</title>
        <authorList>
            <person name="Lopez D."/>
            <person name="Ribeiro S."/>
            <person name="Label P."/>
            <person name="Fumanal B."/>
            <person name="Venisse J.S."/>
            <person name="Kohler A."/>
            <person name="de Oliveira R.R."/>
            <person name="Labutti K."/>
            <person name="Lipzen A."/>
            <person name="Lail K."/>
            <person name="Bauer D."/>
            <person name="Ohm R.A."/>
            <person name="Barry K.W."/>
            <person name="Spatafora J."/>
            <person name="Grigoriev I.V."/>
            <person name="Martin F.M."/>
            <person name="Pujade-Renaud V."/>
        </authorList>
    </citation>
    <scope>NUCLEOTIDE SEQUENCE [LARGE SCALE GENOMIC DNA]</scope>
    <source>
        <strain evidence="7 8">Philippines</strain>
    </source>
</reference>
<accession>A0A2T2PBA5</accession>
<evidence type="ECO:0000313" key="7">
    <source>
        <dbReference type="EMBL" id="PSN74949.1"/>
    </source>
</evidence>
<dbReference type="Gene3D" id="3.30.40.10">
    <property type="entry name" value="Zinc/RING finger domain, C3HC4 (zinc finger)"/>
    <property type="match status" value="1"/>
</dbReference>
<dbReference type="SUPFAM" id="SSF57903">
    <property type="entry name" value="FYVE/PHD zinc finger"/>
    <property type="match status" value="1"/>
</dbReference>
<evidence type="ECO:0000256" key="3">
    <source>
        <dbReference type="ARBA" id="ARBA00022833"/>
    </source>
</evidence>
<evidence type="ECO:0000256" key="1">
    <source>
        <dbReference type="ARBA" id="ARBA00022723"/>
    </source>
</evidence>
<gene>
    <name evidence="7" type="ORF">BS50DRAFT_478166</name>
</gene>
<dbReference type="SMART" id="SM00064">
    <property type="entry name" value="FYVE"/>
    <property type="match status" value="1"/>
</dbReference>
<evidence type="ECO:0000259" key="6">
    <source>
        <dbReference type="PROSITE" id="PS50178"/>
    </source>
</evidence>
<feature type="region of interest" description="Disordered" evidence="5">
    <location>
        <begin position="81"/>
        <end position="119"/>
    </location>
</feature>
<dbReference type="InterPro" id="IPR013083">
    <property type="entry name" value="Znf_RING/FYVE/PHD"/>
</dbReference>
<dbReference type="OrthoDB" id="10018316at2759"/>
<feature type="compositionally biased region" description="Low complexity" evidence="5">
    <location>
        <begin position="226"/>
        <end position="235"/>
    </location>
</feature>
<keyword evidence="2 4" id="KW-0863">Zinc-finger</keyword>
<dbReference type="STRING" id="1448308.A0A2T2PBA5"/>
<keyword evidence="8" id="KW-1185">Reference proteome</keyword>
<dbReference type="PANTHER" id="PTHR23164">
    <property type="entry name" value="EARLY ENDOSOME ANTIGEN 1"/>
    <property type="match status" value="1"/>
</dbReference>
<dbReference type="PANTHER" id="PTHR23164:SF30">
    <property type="entry name" value="EARLY ENDOSOME ANTIGEN 1"/>
    <property type="match status" value="1"/>
</dbReference>
<dbReference type="EMBL" id="KZ678128">
    <property type="protein sequence ID" value="PSN74949.1"/>
    <property type="molecule type" value="Genomic_DNA"/>
</dbReference>
<organism evidence="7 8">
    <name type="scientific">Corynespora cassiicola Philippines</name>
    <dbReference type="NCBI Taxonomy" id="1448308"/>
    <lineage>
        <taxon>Eukaryota</taxon>
        <taxon>Fungi</taxon>
        <taxon>Dikarya</taxon>
        <taxon>Ascomycota</taxon>
        <taxon>Pezizomycotina</taxon>
        <taxon>Dothideomycetes</taxon>
        <taxon>Pleosporomycetidae</taxon>
        <taxon>Pleosporales</taxon>
        <taxon>Corynesporascaceae</taxon>
        <taxon>Corynespora</taxon>
    </lineage>
</organism>
<evidence type="ECO:0000256" key="5">
    <source>
        <dbReference type="SAM" id="MobiDB-lite"/>
    </source>
</evidence>
<feature type="compositionally biased region" description="Polar residues" evidence="5">
    <location>
        <begin position="38"/>
        <end position="54"/>
    </location>
</feature>
<keyword evidence="1" id="KW-0479">Metal-binding</keyword>
<evidence type="ECO:0000256" key="2">
    <source>
        <dbReference type="ARBA" id="ARBA00022771"/>
    </source>
</evidence>
<dbReference type="AlphaFoldDB" id="A0A2T2PBA5"/>
<keyword evidence="3" id="KW-0862">Zinc</keyword>
<evidence type="ECO:0000313" key="8">
    <source>
        <dbReference type="Proteomes" id="UP000240883"/>
    </source>
</evidence>
<dbReference type="PROSITE" id="PS50178">
    <property type="entry name" value="ZF_FYVE"/>
    <property type="match status" value="1"/>
</dbReference>
<sequence length="271" mass="30057">MATDFSTPTAVPQPAPYQHHAYRKSGHFNDYNTMGSGANTPMNVSPTSPRNTSHLPVHPHHVPQIRPMKPPIYVPAALRRTEKPARQSPPKVDSAVDNTPSWGSDVGFGPPVGEGSTPPVSRISTSDLNSIYENTPLSPIAGPITRNHWQPDSSTQICTATSCHTQFGLFNRRHHCRKCGGIYCWSHSQKHVRLNEEALFHPEGEWHRACDRCHTQYRHWERMRSSRANSESSGSTAAVTIDTPAAAKRPEAQRVGSLATSLQNAWNWSTF</sequence>
<dbReference type="InterPro" id="IPR017455">
    <property type="entry name" value="Znf_FYVE-rel"/>
</dbReference>
<dbReference type="GO" id="GO:0008270">
    <property type="term" value="F:zinc ion binding"/>
    <property type="evidence" value="ECO:0007669"/>
    <property type="project" value="UniProtKB-KW"/>
</dbReference>
<dbReference type="InterPro" id="IPR011011">
    <property type="entry name" value="Znf_FYVE_PHD"/>
</dbReference>
<dbReference type="CDD" id="cd15760">
    <property type="entry name" value="FYVE_scVPS27p_like"/>
    <property type="match status" value="1"/>
</dbReference>
<dbReference type="InterPro" id="IPR000306">
    <property type="entry name" value="Znf_FYVE"/>
</dbReference>
<protein>
    <submittedName>
        <fullName evidence="7">FYVE-domain-containing protein</fullName>
    </submittedName>
</protein>
<evidence type="ECO:0000256" key="4">
    <source>
        <dbReference type="PROSITE-ProRule" id="PRU00091"/>
    </source>
</evidence>
<feature type="domain" description="FYVE-type" evidence="6">
    <location>
        <begin position="163"/>
        <end position="218"/>
    </location>
</feature>
<feature type="region of interest" description="Disordered" evidence="5">
    <location>
        <begin position="224"/>
        <end position="254"/>
    </location>
</feature>